<keyword evidence="5" id="KW-0736">Signalosome</keyword>
<dbReference type="Pfam" id="PF01399">
    <property type="entry name" value="PCI"/>
    <property type="match status" value="1"/>
</dbReference>
<feature type="compositionally biased region" description="Low complexity" evidence="7">
    <location>
        <begin position="271"/>
        <end position="283"/>
    </location>
</feature>
<comment type="subcellular location">
    <subcellularLocation>
        <location evidence="2">Cytoplasm</location>
    </subcellularLocation>
    <subcellularLocation>
        <location evidence="1">Nucleus</location>
    </subcellularLocation>
</comment>
<feature type="region of interest" description="Disordered" evidence="7">
    <location>
        <begin position="261"/>
        <end position="283"/>
    </location>
</feature>
<evidence type="ECO:0000256" key="4">
    <source>
        <dbReference type="ARBA" id="ARBA00022490"/>
    </source>
</evidence>
<reference evidence="10 11" key="1">
    <citation type="journal article" date="2015" name="Genome Biol.">
        <title>Comparative genomics of Steinernema reveals deeply conserved gene regulatory networks.</title>
        <authorList>
            <person name="Dillman A.R."/>
            <person name="Macchietto M."/>
            <person name="Porter C.F."/>
            <person name="Rogers A."/>
            <person name="Williams B."/>
            <person name="Antoshechkin I."/>
            <person name="Lee M.M."/>
            <person name="Goodwin Z."/>
            <person name="Lu X."/>
            <person name="Lewis E.E."/>
            <person name="Goodrich-Blair H."/>
            <person name="Stock S.P."/>
            <person name="Adams B.J."/>
            <person name="Sternberg P.W."/>
            <person name="Mortazavi A."/>
        </authorList>
    </citation>
    <scope>NUCLEOTIDE SEQUENCE [LARGE SCALE GENOMIC DNA]</scope>
    <source>
        <strain evidence="10 11">ALL</strain>
    </source>
</reference>
<dbReference type="OrthoDB" id="422427at2759"/>
<dbReference type="STRING" id="34508.A0A4U5LW27"/>
<feature type="domain" description="PCI" evidence="8">
    <location>
        <begin position="398"/>
        <end position="477"/>
    </location>
</feature>
<dbReference type="GO" id="GO:0005737">
    <property type="term" value="C:cytoplasm"/>
    <property type="evidence" value="ECO:0007669"/>
    <property type="project" value="UniProtKB-SubCell"/>
</dbReference>
<protein>
    <submittedName>
        <fullName evidence="10">Uncharacterized protein</fullName>
    </submittedName>
</protein>
<name>A0A4U5LW27_STECR</name>
<dbReference type="AlphaFoldDB" id="A0A4U5LW27"/>
<keyword evidence="11" id="KW-1185">Reference proteome</keyword>
<feature type="domain" description="26S proteasome regulatory subunit Rpn7 N-terminal" evidence="9">
    <location>
        <begin position="155"/>
        <end position="360"/>
    </location>
</feature>
<evidence type="ECO:0000256" key="2">
    <source>
        <dbReference type="ARBA" id="ARBA00004496"/>
    </source>
</evidence>
<gene>
    <name evidence="10" type="ORF">L596_027636</name>
</gene>
<evidence type="ECO:0000256" key="6">
    <source>
        <dbReference type="ARBA" id="ARBA00023242"/>
    </source>
</evidence>
<evidence type="ECO:0000313" key="10">
    <source>
        <dbReference type="EMBL" id="TKR60381.1"/>
    </source>
</evidence>
<dbReference type="InterPro" id="IPR045135">
    <property type="entry name" value="Rpn7_N"/>
</dbReference>
<dbReference type="PANTHER" id="PTHR14145">
    <property type="entry name" value="26S PROTESOME SUBUNIT 6"/>
    <property type="match status" value="1"/>
</dbReference>
<dbReference type="Proteomes" id="UP000298663">
    <property type="component" value="Unassembled WGS sequence"/>
</dbReference>
<keyword evidence="6" id="KW-0539">Nucleus</keyword>
<comment type="caution">
    <text evidence="10">The sequence shown here is derived from an EMBL/GenBank/DDBJ whole genome shotgun (WGS) entry which is preliminary data.</text>
</comment>
<comment type="similarity">
    <text evidence="3">Belongs to the CSN1 family.</text>
</comment>
<evidence type="ECO:0000313" key="11">
    <source>
        <dbReference type="Proteomes" id="UP000298663"/>
    </source>
</evidence>
<evidence type="ECO:0000256" key="3">
    <source>
        <dbReference type="ARBA" id="ARBA00008793"/>
    </source>
</evidence>
<keyword evidence="4" id="KW-0963">Cytoplasm</keyword>
<dbReference type="Pfam" id="PF10602">
    <property type="entry name" value="RPN7"/>
    <property type="match status" value="1"/>
</dbReference>
<dbReference type="InterPro" id="IPR019585">
    <property type="entry name" value="Rpn7/CSN1"/>
</dbReference>
<dbReference type="InterPro" id="IPR000717">
    <property type="entry name" value="PCI_dom"/>
</dbReference>
<dbReference type="EMBL" id="AZBU02000011">
    <property type="protein sequence ID" value="TKR60381.1"/>
    <property type="molecule type" value="Genomic_DNA"/>
</dbReference>
<evidence type="ECO:0000259" key="8">
    <source>
        <dbReference type="Pfam" id="PF01399"/>
    </source>
</evidence>
<evidence type="ECO:0000256" key="1">
    <source>
        <dbReference type="ARBA" id="ARBA00004123"/>
    </source>
</evidence>
<dbReference type="PANTHER" id="PTHR14145:SF2">
    <property type="entry name" value="COP9 SIGNALOSOME COMPLEX SUBUNIT 1"/>
    <property type="match status" value="1"/>
</dbReference>
<sequence>MIVPDPDEMMEYRIVDDPISDGMNGNEADTFFGSSSVELEPRINVDEEDEDELKPTLDGITVASSDSAVISKLAANYQGYALLRRFEHIAKVCPQLRAEAYIALINYITQNTTDITMYNAVYTELAKLRGGNVDLINKPEPFTLDDQTIPAYNTHWAANVNANGGNKVDNCQSEFKRQKDEGVKESTRRAMSELIKTYTELGRLPEALQLFARGMREYCTSFKHVVEMLVEWMTWSLHAGPTYYYRIEHLLNQAERSISEARESADAKAKTGSGPTPAASGTGAPAVNVKQLIETSHCKITLMSGLHNLITPMKYKEAAEKFINVTFDVFGDDEVISANDVAIYGTICALATFERVELKERILNNMEFRKFMECDTRLVDLVKKFHQSEFRQVLDLLNEMKNELLMNIYIAPHVEKLYNLIRKKAIVLYMKPFTRACIKSMASEFQVDTTTMIDNLAELIHMKSLDARINCKEMVITLNRHNKRAKTHTTTKEACEFVEVMSNAILLRCWMQREGLILGDGPERRRVHREEPDESDSAGYTAMDY</sequence>
<dbReference type="Gene3D" id="1.25.40.570">
    <property type="match status" value="1"/>
</dbReference>
<dbReference type="GO" id="GO:0008180">
    <property type="term" value="C:COP9 signalosome"/>
    <property type="evidence" value="ECO:0007669"/>
    <property type="project" value="UniProtKB-KW"/>
</dbReference>
<proteinExistence type="inferred from homology"/>
<feature type="region of interest" description="Disordered" evidence="7">
    <location>
        <begin position="524"/>
        <end position="545"/>
    </location>
</feature>
<dbReference type="InterPro" id="IPR036390">
    <property type="entry name" value="WH_DNA-bd_sf"/>
</dbReference>
<dbReference type="SUPFAM" id="SSF46785">
    <property type="entry name" value="Winged helix' DNA-binding domain"/>
    <property type="match status" value="1"/>
</dbReference>
<evidence type="ECO:0000256" key="5">
    <source>
        <dbReference type="ARBA" id="ARBA00022790"/>
    </source>
</evidence>
<evidence type="ECO:0000259" key="9">
    <source>
        <dbReference type="Pfam" id="PF10602"/>
    </source>
</evidence>
<evidence type="ECO:0000256" key="7">
    <source>
        <dbReference type="SAM" id="MobiDB-lite"/>
    </source>
</evidence>
<accession>A0A4U5LW27</accession>
<organism evidence="10 11">
    <name type="scientific">Steinernema carpocapsae</name>
    <name type="common">Entomopathogenic nematode</name>
    <dbReference type="NCBI Taxonomy" id="34508"/>
    <lineage>
        <taxon>Eukaryota</taxon>
        <taxon>Metazoa</taxon>
        <taxon>Ecdysozoa</taxon>
        <taxon>Nematoda</taxon>
        <taxon>Chromadorea</taxon>
        <taxon>Rhabditida</taxon>
        <taxon>Tylenchina</taxon>
        <taxon>Panagrolaimomorpha</taxon>
        <taxon>Strongyloidoidea</taxon>
        <taxon>Steinernematidae</taxon>
        <taxon>Steinernema</taxon>
    </lineage>
</organism>
<reference evidence="10 11" key="2">
    <citation type="journal article" date="2019" name="G3 (Bethesda)">
        <title>Hybrid Assembly of the Genome of the Entomopathogenic Nematode Steinernema carpocapsae Identifies the X-Chromosome.</title>
        <authorList>
            <person name="Serra L."/>
            <person name="Macchietto M."/>
            <person name="Macias-Munoz A."/>
            <person name="McGill C.J."/>
            <person name="Rodriguez I.M."/>
            <person name="Rodriguez B."/>
            <person name="Murad R."/>
            <person name="Mortazavi A."/>
        </authorList>
    </citation>
    <scope>NUCLEOTIDE SEQUENCE [LARGE SCALE GENOMIC DNA]</scope>
    <source>
        <strain evidence="10 11">ALL</strain>
    </source>
</reference>